<keyword evidence="3" id="KW-1185">Reference proteome</keyword>
<protein>
    <submittedName>
        <fullName evidence="2">Uncharacterized protein</fullName>
    </submittedName>
</protein>
<proteinExistence type="predicted"/>
<evidence type="ECO:0000256" key="1">
    <source>
        <dbReference type="SAM" id="MobiDB-lite"/>
    </source>
</evidence>
<feature type="region of interest" description="Disordered" evidence="1">
    <location>
        <begin position="69"/>
        <end position="92"/>
    </location>
</feature>
<feature type="non-terminal residue" evidence="2">
    <location>
        <position position="1"/>
    </location>
</feature>
<reference evidence="2" key="1">
    <citation type="submission" date="2023-05" db="EMBL/GenBank/DDBJ databases">
        <authorList>
            <person name="Stuckert A."/>
        </authorList>
    </citation>
    <scope>NUCLEOTIDE SEQUENCE</scope>
</reference>
<name>A0ABN9BW33_9NEOB</name>
<gene>
    <name evidence="2" type="ORF">SPARVUS_LOCUS3808651</name>
</gene>
<dbReference type="EMBL" id="CATNWA010006356">
    <property type="protein sequence ID" value="CAI9551918.1"/>
    <property type="molecule type" value="Genomic_DNA"/>
</dbReference>
<sequence>TSGEPASFPGGSAGVPILLVPGKPFYCYSNWSLNLTLNTMTVRLDSRHRVIWRWWIVWLDRWASGSPGMTAGTGSSGTESSGLTAGTGSSGI</sequence>
<accession>A0ABN9BW33</accession>
<comment type="caution">
    <text evidence="2">The sequence shown here is derived from an EMBL/GenBank/DDBJ whole genome shotgun (WGS) entry which is preliminary data.</text>
</comment>
<organism evidence="2 3">
    <name type="scientific">Staurois parvus</name>
    <dbReference type="NCBI Taxonomy" id="386267"/>
    <lineage>
        <taxon>Eukaryota</taxon>
        <taxon>Metazoa</taxon>
        <taxon>Chordata</taxon>
        <taxon>Craniata</taxon>
        <taxon>Vertebrata</taxon>
        <taxon>Euteleostomi</taxon>
        <taxon>Amphibia</taxon>
        <taxon>Batrachia</taxon>
        <taxon>Anura</taxon>
        <taxon>Neobatrachia</taxon>
        <taxon>Ranoidea</taxon>
        <taxon>Ranidae</taxon>
        <taxon>Staurois</taxon>
    </lineage>
</organism>
<dbReference type="Proteomes" id="UP001162483">
    <property type="component" value="Unassembled WGS sequence"/>
</dbReference>
<evidence type="ECO:0000313" key="3">
    <source>
        <dbReference type="Proteomes" id="UP001162483"/>
    </source>
</evidence>
<evidence type="ECO:0000313" key="2">
    <source>
        <dbReference type="EMBL" id="CAI9551918.1"/>
    </source>
</evidence>